<dbReference type="EMBL" id="MT774387">
    <property type="protein sequence ID" value="QOR59196.1"/>
    <property type="molecule type" value="Genomic_DNA"/>
</dbReference>
<evidence type="ECO:0000313" key="2">
    <source>
        <dbReference type="EMBL" id="QOR59196.1"/>
    </source>
</evidence>
<name>A0A7M1RY38_9CAUD</name>
<dbReference type="Proteomes" id="UP000594132">
    <property type="component" value="Segment"/>
</dbReference>
<proteinExistence type="predicted"/>
<keyword evidence="1" id="KW-0812">Transmembrane</keyword>
<keyword evidence="1" id="KW-0472">Membrane</keyword>
<dbReference type="KEGG" id="vg:65129717"/>
<sequence>MGYLFWIVIVLTVVWIGTMEDQRDFSSKVFISIVYISMLIAIVAFAKSNLICNMYMRAYEEGKLEKVYTIKGSDTTHKWVYHEKN</sequence>
<reference evidence="2 3" key="1">
    <citation type="submission" date="2020-07" db="EMBL/GenBank/DDBJ databases">
        <title>Taxonomic proposal: Crassvirales, a new order of highly abundant and diverse bacterial viruses.</title>
        <authorList>
            <person name="Shkoporov A.N."/>
            <person name="Stockdale S.R."/>
            <person name="Guerin E."/>
            <person name="Ross R.P."/>
            <person name="Hill C."/>
        </authorList>
    </citation>
    <scope>NUCLEOTIDE SEQUENCE [LARGE SCALE GENOMIC DNA]</scope>
</reference>
<organism evidence="2 3">
    <name type="scientific">uncultured phage cr111_1</name>
    <dbReference type="NCBI Taxonomy" id="2772071"/>
    <lineage>
        <taxon>Viruses</taxon>
        <taxon>Duplodnaviria</taxon>
        <taxon>Heunggongvirae</taxon>
        <taxon>Uroviricota</taxon>
        <taxon>Caudoviricetes</taxon>
        <taxon>Crassvirales</taxon>
        <taxon>Steigviridae</taxon>
        <taxon>Asinivirinae</taxon>
        <taxon>Lahndsivirus</taxon>
        <taxon>Lahndsivirus rarus</taxon>
    </lineage>
</organism>
<dbReference type="GeneID" id="65129717"/>
<keyword evidence="1" id="KW-1133">Transmembrane helix</keyword>
<evidence type="ECO:0000256" key="1">
    <source>
        <dbReference type="SAM" id="Phobius"/>
    </source>
</evidence>
<dbReference type="RefSeq" id="YP_010111354.1">
    <property type="nucleotide sequence ID" value="NC_055880.1"/>
</dbReference>
<keyword evidence="3" id="KW-1185">Reference proteome</keyword>
<evidence type="ECO:0000313" key="3">
    <source>
        <dbReference type="Proteomes" id="UP000594132"/>
    </source>
</evidence>
<feature type="transmembrane region" description="Helical" evidence="1">
    <location>
        <begin position="29"/>
        <end position="46"/>
    </location>
</feature>
<protein>
    <submittedName>
        <fullName evidence="2">Uncharacterized protein</fullName>
    </submittedName>
</protein>
<accession>A0A7M1RY38</accession>